<evidence type="ECO:0000313" key="3">
    <source>
        <dbReference type="Proteomes" id="UP001391051"/>
    </source>
</evidence>
<gene>
    <name evidence="2" type="ORF">PG986_002304</name>
</gene>
<evidence type="ECO:0000259" key="1">
    <source>
        <dbReference type="Pfam" id="PF20150"/>
    </source>
</evidence>
<dbReference type="EMBL" id="JAQQWE010000001">
    <property type="protein sequence ID" value="KAK7968027.1"/>
    <property type="molecule type" value="Genomic_DNA"/>
</dbReference>
<comment type="caution">
    <text evidence="2">The sequence shown here is derived from an EMBL/GenBank/DDBJ whole genome shotgun (WGS) entry which is preliminary data.</text>
</comment>
<dbReference type="PANTHER" id="PTHR35910">
    <property type="entry name" value="2EXR DOMAIN-CONTAINING PROTEIN"/>
    <property type="match status" value="1"/>
</dbReference>
<sequence length="251" mass="28932">MKTQITSAQANDTTPTFHPFPRLPIELRMQIWEVLIPETRTRLLWVREPGWMKLDKKKFTSILLSVSHENRSTFLKRFPMGLKVCQRSMTLRKTDSSLPRLAVSWADRGVVYIHPARDVLVIGQPWPEYSTCAEPGLLPFTGDEFTLLAKPLRRQKPRDRIRNVIEFEHAMVDTPGAFDVNFSEEPDSETELIPEDVDGKPTDDWNFGGVTRRLKLTATLEREEILKLYEDSKELSGSEMLEKWGGKFTVS</sequence>
<reference evidence="2 3" key="1">
    <citation type="submission" date="2023-01" db="EMBL/GenBank/DDBJ databases">
        <title>Analysis of 21 Apiospora genomes using comparative genomics revels a genus with tremendous synthesis potential of carbohydrate active enzymes and secondary metabolites.</title>
        <authorList>
            <person name="Sorensen T."/>
        </authorList>
    </citation>
    <scope>NUCLEOTIDE SEQUENCE [LARGE SCALE GENOMIC DNA]</scope>
    <source>
        <strain evidence="2 3">CBS 24483</strain>
    </source>
</reference>
<evidence type="ECO:0000313" key="2">
    <source>
        <dbReference type="EMBL" id="KAK7968027.1"/>
    </source>
</evidence>
<keyword evidence="3" id="KW-1185">Reference proteome</keyword>
<organism evidence="2 3">
    <name type="scientific">Apiospora aurea</name>
    <dbReference type="NCBI Taxonomy" id="335848"/>
    <lineage>
        <taxon>Eukaryota</taxon>
        <taxon>Fungi</taxon>
        <taxon>Dikarya</taxon>
        <taxon>Ascomycota</taxon>
        <taxon>Pezizomycotina</taxon>
        <taxon>Sordariomycetes</taxon>
        <taxon>Xylariomycetidae</taxon>
        <taxon>Amphisphaeriales</taxon>
        <taxon>Apiosporaceae</taxon>
        <taxon>Apiospora</taxon>
    </lineage>
</organism>
<protein>
    <recommendedName>
        <fullName evidence="1">2EXR domain-containing protein</fullName>
    </recommendedName>
</protein>
<dbReference type="Pfam" id="PF20150">
    <property type="entry name" value="2EXR"/>
    <property type="match status" value="1"/>
</dbReference>
<dbReference type="Proteomes" id="UP001391051">
    <property type="component" value="Unassembled WGS sequence"/>
</dbReference>
<dbReference type="RefSeq" id="XP_066707419.1">
    <property type="nucleotide sequence ID" value="XM_066838526.1"/>
</dbReference>
<dbReference type="InterPro" id="IPR045518">
    <property type="entry name" value="2EXR"/>
</dbReference>
<dbReference type="PANTHER" id="PTHR35910:SF1">
    <property type="entry name" value="2EXR DOMAIN-CONTAINING PROTEIN"/>
    <property type="match status" value="1"/>
</dbReference>
<feature type="domain" description="2EXR" evidence="1">
    <location>
        <begin position="17"/>
        <end position="120"/>
    </location>
</feature>
<dbReference type="GeneID" id="92071588"/>
<proteinExistence type="predicted"/>
<accession>A0ABR1QZY0</accession>
<name>A0ABR1QZY0_9PEZI</name>